<gene>
    <name evidence="2" type="ORF">O6P43_008820</name>
</gene>
<protein>
    <submittedName>
        <fullName evidence="2">F-box domain containing protein</fullName>
    </submittedName>
</protein>
<feature type="region of interest" description="Disordered" evidence="1">
    <location>
        <begin position="148"/>
        <end position="179"/>
    </location>
</feature>
<dbReference type="Proteomes" id="UP001163823">
    <property type="component" value="Chromosome 4"/>
</dbReference>
<proteinExistence type="predicted"/>
<dbReference type="KEGG" id="qsa:O6P43_008820"/>
<dbReference type="InterPro" id="IPR038947">
    <property type="entry name" value="At3g27210-like"/>
</dbReference>
<name>A0AAD7M8S8_QUISA</name>
<evidence type="ECO:0000313" key="3">
    <source>
        <dbReference type="Proteomes" id="UP001163823"/>
    </source>
</evidence>
<organism evidence="2 3">
    <name type="scientific">Quillaja saponaria</name>
    <name type="common">Soap bark tree</name>
    <dbReference type="NCBI Taxonomy" id="32244"/>
    <lineage>
        <taxon>Eukaryota</taxon>
        <taxon>Viridiplantae</taxon>
        <taxon>Streptophyta</taxon>
        <taxon>Embryophyta</taxon>
        <taxon>Tracheophyta</taxon>
        <taxon>Spermatophyta</taxon>
        <taxon>Magnoliopsida</taxon>
        <taxon>eudicotyledons</taxon>
        <taxon>Gunneridae</taxon>
        <taxon>Pentapetalae</taxon>
        <taxon>rosids</taxon>
        <taxon>fabids</taxon>
        <taxon>Fabales</taxon>
        <taxon>Quillajaceae</taxon>
        <taxon>Quillaja</taxon>
    </lineage>
</organism>
<dbReference type="PANTHER" id="PTHR34280:SF2">
    <property type="entry name" value="OS01G0920100 PROTEIN"/>
    <property type="match status" value="1"/>
</dbReference>
<sequence>MGSCASLHRKSEADMKLRFSFGSKTDKLVIPPSPIKDKANNGNFLIDDLALKSKWSPSRSTTNFTDYGSKEEAFFDSQAWLDSDCDDDFYSVNGEFTPSRGNTPVHHSFALGTPQGKVVYENSTPGSIAERSPTEKKKNLLELFRDSVRDDQDVDDQNTSGTDSVCSSERIVSGDSSSIREKSIKSVQCCLPSFVSCRSFSGRRRNINPAIAVNEKA</sequence>
<comment type="caution">
    <text evidence="2">The sequence shown here is derived from an EMBL/GenBank/DDBJ whole genome shotgun (WGS) entry which is preliminary data.</text>
</comment>
<keyword evidence="3" id="KW-1185">Reference proteome</keyword>
<dbReference type="PANTHER" id="PTHR34280">
    <property type="entry name" value="OS01G0920100 PROTEIN"/>
    <property type="match status" value="1"/>
</dbReference>
<accession>A0AAD7M8S8</accession>
<evidence type="ECO:0000313" key="2">
    <source>
        <dbReference type="EMBL" id="KAJ7970675.1"/>
    </source>
</evidence>
<feature type="compositionally biased region" description="Polar residues" evidence="1">
    <location>
        <begin position="158"/>
        <end position="167"/>
    </location>
</feature>
<evidence type="ECO:0000256" key="1">
    <source>
        <dbReference type="SAM" id="MobiDB-lite"/>
    </source>
</evidence>
<dbReference type="EMBL" id="JARAOO010000004">
    <property type="protein sequence ID" value="KAJ7970675.1"/>
    <property type="molecule type" value="Genomic_DNA"/>
</dbReference>
<dbReference type="EMBL" id="JARAOO010000004">
    <property type="protein sequence ID" value="KAJ7970676.1"/>
    <property type="molecule type" value="Genomic_DNA"/>
</dbReference>
<reference evidence="2" key="1">
    <citation type="journal article" date="2023" name="Science">
        <title>Elucidation of the pathway for biosynthesis of saponin adjuvants from the soapbark tree.</title>
        <authorList>
            <person name="Reed J."/>
            <person name="Orme A."/>
            <person name="El-Demerdash A."/>
            <person name="Owen C."/>
            <person name="Martin L.B.B."/>
            <person name="Misra R.C."/>
            <person name="Kikuchi S."/>
            <person name="Rejzek M."/>
            <person name="Martin A.C."/>
            <person name="Harkess A."/>
            <person name="Leebens-Mack J."/>
            <person name="Louveau T."/>
            <person name="Stephenson M.J."/>
            <person name="Osbourn A."/>
        </authorList>
    </citation>
    <scope>NUCLEOTIDE SEQUENCE</scope>
    <source>
        <strain evidence="2">S10</strain>
    </source>
</reference>
<dbReference type="AlphaFoldDB" id="A0AAD7M8S8"/>